<dbReference type="VEuPathDB" id="TriTrypDB:C3747_200g5"/>
<dbReference type="VEuPathDB" id="TriTrypDB:TcCLB.506227.240"/>
<dbReference type="VEuPathDB" id="TriTrypDB:BCY84_05167"/>
<dbReference type="VEuPathDB" id="TriTrypDB:C4B63_51g179"/>
<accession>A0A2V2VXQ5</accession>
<gene>
    <name evidence="2" type="ORF">C3747_200g5</name>
</gene>
<dbReference type="EMBL" id="PRFC01000200">
    <property type="protein sequence ID" value="PWV01176.1"/>
    <property type="molecule type" value="Genomic_DNA"/>
</dbReference>
<evidence type="ECO:0000256" key="1">
    <source>
        <dbReference type="SAM" id="MobiDB-lite"/>
    </source>
</evidence>
<dbReference type="VEuPathDB" id="TriTrypDB:TcG_05384"/>
<organism evidence="2 3">
    <name type="scientific">Trypanosoma cruzi</name>
    <dbReference type="NCBI Taxonomy" id="5693"/>
    <lineage>
        <taxon>Eukaryota</taxon>
        <taxon>Discoba</taxon>
        <taxon>Euglenozoa</taxon>
        <taxon>Kinetoplastea</taxon>
        <taxon>Metakinetoplastina</taxon>
        <taxon>Trypanosomatida</taxon>
        <taxon>Trypanosomatidae</taxon>
        <taxon>Trypanosoma</taxon>
        <taxon>Schizotrypanum</taxon>
    </lineage>
</organism>
<dbReference type="VEuPathDB" id="TriTrypDB:TcYC6_0101610"/>
<dbReference type="VEuPathDB" id="TriTrypDB:TcCL_ESM03156"/>
<evidence type="ECO:0008006" key="4">
    <source>
        <dbReference type="Google" id="ProtNLM"/>
    </source>
</evidence>
<dbReference type="VEuPathDB" id="TriTrypDB:TCSYLVIO_002161"/>
<dbReference type="VEuPathDB" id="TriTrypDB:TcBrA4_0073420"/>
<sequence>MFREILECVLEFVGSHSEQYGCSGKELLSFVSKDALPYHGLVDHASLRQMVLDLLLSESSEVSVKRDGNPVVPSELLNGTVPYEQCTFYPSMALQEKALGVSLRFKNTRIAVNYACDNLVTGVRRFQNSAAGEEERRPSEAGLGGGIRRLLREQWLRVFYVCVDEGAPVVPHLFPHFATPPPPNQPKQHLRPLEAYLARRRGELQPPLIVIDPLVARQIVLSSPERRLVFEDAIHAIFAAHGHEVPVINGRRMYLALRRMLRAGGLRIAIAPIFIRKSKRNARVVVANSSPDASDADADDDDDDDNDNDNDNDGEDDDGNMSGASNSSDEDDSDADEGNDDSKEHGGGAAADLNANAKRNKESFGVDPSYPLSLQLVKEAERRPLVVESVLPRVTLYDLRATGNELLRFARQFEERWETIESTNVLSAHSKAFTRLLRPKGWGDDRHGSADKMSSMEGKELDLVKGVSSWAVNKVMEALHVAPLQALLLNDLLRIVDRRTLGRVIPFLRDKGLVATTGLSTPKGRRLGVVTIAGVELTAELRAKLMHSHLDGASVRGQKRKRSTALIKHLPDPKKGDEDDSAAAAVATKPCSRSVRMVAKVTMVRNGYSRIGLFRLSRLHLELWRLWLALRQTPSTPMTVERVLHEMSFSSFCIIVGVADVDVGEYVGGRSMESCLWGTPICRLPPSLQTRCRRSGVQPLLHSLAGLQSKGLLVCERSLVAYLDVPLAEVSIALVSTALDERRRQHIFCDGTDMTPQDTCRAVLNFWSESWTTAAVTHEPFRAMELISEVVATEPNLSNAQLIALSRLLRIDPVILAEHVLQRQGVVRARKRTLRDVIQVEESNKGRGEGHRASCTRRRIEVNGVTMAEALGAILQSEQPYFGLANLQRLVRGYSKELCSSRYDPQRKRVHGSIQTLIQVLMNVIERQQQSGMPPAVHSVMTSVLSPNFSLAPDDGEQRASEQEDGAPTGPAIQENSAMDASHGVPCEALQDVLRMILLTDEAHYDAIAAKALLAQFPEEEQLRCIDWLFKFPSFRTRSGGSGRIPRIELSPIFTFVPATLATTVTHCQSRASNFLQEITTSLLFTSPPNCQRWCVPPFAVTENTTGRDPLCQAPRLVEQPSMNLDSFAEEIREQKGLRVLRLPRFAWPSHLAAAPRTTLPPGVAAANAAVIPEAVSAATLTRTKTEPYPARALLRPWRHLNHLELRDIPVDSAPSVEQVIMARSASATPKNEGLPLPRFPSIFHHVDGSFHEFVWRSFLFALYSLVHHFPGITKEQLVQRLKVSGLVSDASCHVALEFLKASLVIVARHVLVPCDGEVQSPFSSSGSACKYSECYFCTVSRDGPWRIMEL</sequence>
<protein>
    <recommendedName>
        <fullName evidence="4">B-block binding subunit of TFIIIC domain-containing protein</fullName>
    </recommendedName>
</protein>
<feature type="region of interest" description="Disordered" evidence="1">
    <location>
        <begin position="552"/>
        <end position="581"/>
    </location>
</feature>
<dbReference type="VEuPathDB" id="TriTrypDB:ECC02_004284"/>
<evidence type="ECO:0000313" key="2">
    <source>
        <dbReference type="EMBL" id="PWV01176.1"/>
    </source>
</evidence>
<feature type="compositionally biased region" description="Acidic residues" evidence="1">
    <location>
        <begin position="294"/>
        <end position="319"/>
    </location>
</feature>
<name>A0A2V2VXQ5_TRYCR</name>
<dbReference type="VEuPathDB" id="TriTrypDB:Tc_MARK_1371"/>
<dbReference type="VEuPathDB" id="TriTrypDB:TCDM_07759"/>
<proteinExistence type="predicted"/>
<comment type="caution">
    <text evidence="2">The sequence shown here is derived from an EMBL/GenBank/DDBJ whole genome shotgun (WGS) entry which is preliminary data.</text>
</comment>
<dbReference type="Proteomes" id="UP000246078">
    <property type="component" value="Unassembled WGS sequence"/>
</dbReference>
<feature type="compositionally biased region" description="Acidic residues" evidence="1">
    <location>
        <begin position="328"/>
        <end position="339"/>
    </location>
</feature>
<feature type="region of interest" description="Disordered" evidence="1">
    <location>
        <begin position="951"/>
        <end position="981"/>
    </location>
</feature>
<evidence type="ECO:0000313" key="3">
    <source>
        <dbReference type="Proteomes" id="UP000246078"/>
    </source>
</evidence>
<reference evidence="2 3" key="1">
    <citation type="journal article" date="2018" name="Microb. Genom.">
        <title>Expanding an expanded genome: long-read sequencing of Trypanosoma cruzi.</title>
        <authorList>
            <person name="Berna L."/>
            <person name="Rodriguez M."/>
            <person name="Chiribao M.L."/>
            <person name="Parodi-Talice A."/>
            <person name="Pita S."/>
            <person name="Rijo G."/>
            <person name="Alvarez-Valin F."/>
            <person name="Robello C."/>
        </authorList>
    </citation>
    <scope>NUCLEOTIDE SEQUENCE [LARGE SCALE GENOMIC DNA]</scope>
    <source>
        <strain evidence="2 3">TCC</strain>
    </source>
</reference>
<feature type="region of interest" description="Disordered" evidence="1">
    <location>
        <begin position="286"/>
        <end position="355"/>
    </location>
</feature>
<dbReference type="VEuPathDB" id="TriTrypDB:TcCL_ESM03154"/>